<dbReference type="InterPro" id="IPR000644">
    <property type="entry name" value="CBS_dom"/>
</dbReference>
<accession>A0A6I6HKU4</accession>
<dbReference type="Pfam" id="PF00571">
    <property type="entry name" value="CBS"/>
    <property type="match status" value="2"/>
</dbReference>
<evidence type="ECO:0000256" key="2">
    <source>
        <dbReference type="PROSITE-ProRule" id="PRU00703"/>
    </source>
</evidence>
<dbReference type="InterPro" id="IPR051257">
    <property type="entry name" value="Diverse_CBS-Domain"/>
</dbReference>
<gene>
    <name evidence="4" type="ORF">GOQ09_18490</name>
</gene>
<dbReference type="Gene3D" id="3.10.580.10">
    <property type="entry name" value="CBS-domain"/>
    <property type="match status" value="1"/>
</dbReference>
<reference evidence="4 5" key="1">
    <citation type="submission" date="2019-12" db="EMBL/GenBank/DDBJ databases">
        <title>Hybrid Genome Assemblies of two High G+C Isolates from Undergraduate Microbiology Courses.</title>
        <authorList>
            <person name="Ne Ville C.J."/>
            <person name="Enright D."/>
            <person name="Hernandez I."/>
            <person name="Dodsworth J."/>
            <person name="Orwin P.M."/>
        </authorList>
    </citation>
    <scope>NUCLEOTIDE SEQUENCE [LARGE SCALE GENOMIC DNA]</scope>
    <source>
        <strain evidence="4 5">CSUSB</strain>
    </source>
</reference>
<sequence length="142" mass="15855">MKPVSELLKRHDSAAWRTSPDASVFDALATLAHFEVGALMVMDGEKLVGFLSERDYTRKVALQGKNSKEMKVSEIMTPDVMTVTPQTRTRACMALMSQRKFRHLPVVDGDKVVGMISIQDLMDDIIADHEVTIAQLTTYIQS</sequence>
<evidence type="ECO:0000259" key="3">
    <source>
        <dbReference type="PROSITE" id="PS51371"/>
    </source>
</evidence>
<dbReference type="InterPro" id="IPR046342">
    <property type="entry name" value="CBS_dom_sf"/>
</dbReference>
<keyword evidence="1 2" id="KW-0129">CBS domain</keyword>
<dbReference type="SUPFAM" id="SSF54631">
    <property type="entry name" value="CBS-domain pair"/>
    <property type="match status" value="1"/>
</dbReference>
<dbReference type="SMART" id="SM00116">
    <property type="entry name" value="CBS"/>
    <property type="match status" value="2"/>
</dbReference>
<dbReference type="PANTHER" id="PTHR43080">
    <property type="entry name" value="CBS DOMAIN-CONTAINING PROTEIN CBSX3, MITOCHONDRIAL"/>
    <property type="match status" value="1"/>
</dbReference>
<dbReference type="PANTHER" id="PTHR43080:SF2">
    <property type="entry name" value="CBS DOMAIN-CONTAINING PROTEIN"/>
    <property type="match status" value="1"/>
</dbReference>
<proteinExistence type="predicted"/>
<protein>
    <submittedName>
        <fullName evidence="4">CBS domain-containing protein</fullName>
    </submittedName>
</protein>
<dbReference type="EMBL" id="CP046622">
    <property type="protein sequence ID" value="QGW83443.1"/>
    <property type="molecule type" value="Genomic_DNA"/>
</dbReference>
<dbReference type="PROSITE" id="PS51371">
    <property type="entry name" value="CBS"/>
    <property type="match status" value="1"/>
</dbReference>
<dbReference type="AlphaFoldDB" id="A0A6I6HKU4"/>
<name>A0A6I6HKU4_VARPD</name>
<evidence type="ECO:0000313" key="5">
    <source>
        <dbReference type="Proteomes" id="UP000425817"/>
    </source>
</evidence>
<dbReference type="InterPro" id="IPR044725">
    <property type="entry name" value="CBSX3_CBS_dom"/>
</dbReference>
<dbReference type="Proteomes" id="UP000425817">
    <property type="component" value="Chromosome"/>
</dbReference>
<dbReference type="CDD" id="cd04623">
    <property type="entry name" value="CBS_pair_bac_euk"/>
    <property type="match status" value="1"/>
</dbReference>
<feature type="domain" description="CBS" evidence="3">
    <location>
        <begin position="76"/>
        <end position="131"/>
    </location>
</feature>
<evidence type="ECO:0000313" key="4">
    <source>
        <dbReference type="EMBL" id="QGW83443.1"/>
    </source>
</evidence>
<evidence type="ECO:0000256" key="1">
    <source>
        <dbReference type="ARBA" id="ARBA00023122"/>
    </source>
</evidence>
<dbReference type="RefSeq" id="WP_126746152.1">
    <property type="nucleotide sequence ID" value="NZ_CP046622.1"/>
</dbReference>
<organism evidence="4 5">
    <name type="scientific">Variovorax paradoxus</name>
    <dbReference type="NCBI Taxonomy" id="34073"/>
    <lineage>
        <taxon>Bacteria</taxon>
        <taxon>Pseudomonadati</taxon>
        <taxon>Pseudomonadota</taxon>
        <taxon>Betaproteobacteria</taxon>
        <taxon>Burkholderiales</taxon>
        <taxon>Comamonadaceae</taxon>
        <taxon>Variovorax</taxon>
    </lineage>
</organism>
<dbReference type="OrthoDB" id="9807125at2"/>